<name>A0A166B922_EXIGL</name>
<feature type="coiled-coil region" evidence="1">
    <location>
        <begin position="265"/>
        <end position="292"/>
    </location>
</feature>
<evidence type="ECO:0000256" key="2">
    <source>
        <dbReference type="SAM" id="MobiDB-lite"/>
    </source>
</evidence>
<dbReference type="OrthoDB" id="1883964at2759"/>
<feature type="compositionally biased region" description="Basic and acidic residues" evidence="2">
    <location>
        <begin position="197"/>
        <end position="225"/>
    </location>
</feature>
<feature type="region of interest" description="Disordered" evidence="2">
    <location>
        <begin position="191"/>
        <end position="225"/>
    </location>
</feature>
<dbReference type="EMBL" id="KV425913">
    <property type="protein sequence ID" value="KZV99029.1"/>
    <property type="molecule type" value="Genomic_DNA"/>
</dbReference>
<evidence type="ECO:0000256" key="1">
    <source>
        <dbReference type="SAM" id="Coils"/>
    </source>
</evidence>
<evidence type="ECO:0000313" key="3">
    <source>
        <dbReference type="EMBL" id="KZV99029.1"/>
    </source>
</evidence>
<protein>
    <submittedName>
        <fullName evidence="3">Uncharacterized protein</fullName>
    </submittedName>
</protein>
<keyword evidence="1" id="KW-0175">Coiled coil</keyword>
<proteinExistence type="predicted"/>
<dbReference type="InParanoid" id="A0A166B922"/>
<keyword evidence="4" id="KW-1185">Reference proteome</keyword>
<feature type="coiled-coil region" evidence="1">
    <location>
        <begin position="396"/>
        <end position="423"/>
    </location>
</feature>
<accession>A0A166B922</accession>
<evidence type="ECO:0000313" key="4">
    <source>
        <dbReference type="Proteomes" id="UP000077266"/>
    </source>
</evidence>
<reference evidence="3 4" key="1">
    <citation type="journal article" date="2016" name="Mol. Biol. Evol.">
        <title>Comparative Genomics of Early-Diverging Mushroom-Forming Fungi Provides Insights into the Origins of Lignocellulose Decay Capabilities.</title>
        <authorList>
            <person name="Nagy L.G."/>
            <person name="Riley R."/>
            <person name="Tritt A."/>
            <person name="Adam C."/>
            <person name="Daum C."/>
            <person name="Floudas D."/>
            <person name="Sun H."/>
            <person name="Yadav J.S."/>
            <person name="Pangilinan J."/>
            <person name="Larsson K.H."/>
            <person name="Matsuura K."/>
            <person name="Barry K."/>
            <person name="Labutti K."/>
            <person name="Kuo R."/>
            <person name="Ohm R.A."/>
            <person name="Bhattacharya S.S."/>
            <person name="Shirouzu T."/>
            <person name="Yoshinaga Y."/>
            <person name="Martin F.M."/>
            <person name="Grigoriev I.V."/>
            <person name="Hibbett D.S."/>
        </authorList>
    </citation>
    <scope>NUCLEOTIDE SEQUENCE [LARGE SCALE GENOMIC DNA]</scope>
    <source>
        <strain evidence="3 4">HHB12029</strain>
    </source>
</reference>
<dbReference type="Proteomes" id="UP000077266">
    <property type="component" value="Unassembled WGS sequence"/>
</dbReference>
<feature type="coiled-coil region" evidence="1">
    <location>
        <begin position="132"/>
        <end position="166"/>
    </location>
</feature>
<organism evidence="3 4">
    <name type="scientific">Exidia glandulosa HHB12029</name>
    <dbReference type="NCBI Taxonomy" id="1314781"/>
    <lineage>
        <taxon>Eukaryota</taxon>
        <taxon>Fungi</taxon>
        <taxon>Dikarya</taxon>
        <taxon>Basidiomycota</taxon>
        <taxon>Agaricomycotina</taxon>
        <taxon>Agaricomycetes</taxon>
        <taxon>Auriculariales</taxon>
        <taxon>Exidiaceae</taxon>
        <taxon>Exidia</taxon>
    </lineage>
</organism>
<dbReference type="AlphaFoldDB" id="A0A166B922"/>
<gene>
    <name evidence="3" type="ORF">EXIGLDRAFT_699844</name>
</gene>
<sequence length="494" mass="54762">MEALQTQIAAKDKKARWIIKDLQQALITVAKHSSPELFNEAKKATETQIGQLEREKDGLSKDSGLCSSLRLKHDSKLPSQTKQAALATNHAKTIASLQVKVAPLPRLQAAVEAWKTAVQACETGLKATIAQRDTVTKERDDALARIDDLKRNVSEARAELKTQRATTIALTKDRDDALERLESANARGEMLMGELAESQRSRRDTLRELSDATRQHDEAVSARDKALEERDEALIQRDAAVLHRDDAVRERDAMVSALDELKHSANARSDAAADLRRQVENLSRNNQASALALDEVRKDLEKAVTHCGTAVSECNELRAQCGRLVAQRDAVHTNYVALRREIQDHHCHFTSTHTLLNPVPITEWEATLRAVGEERDAALTLAKQQFDASMTLKADLLLALQRAENLKCERDELRSRISVLTRERDGRSSTAENSIELACMDGTRAAVRDLLDAIITGVGATEASNGHLAYMKTLHGDLLDALHDERKRNAVCPF</sequence>